<dbReference type="EMBL" id="AHMY02000034">
    <property type="protein sequence ID" value="EKO16015.1"/>
    <property type="molecule type" value="Genomic_DNA"/>
</dbReference>
<dbReference type="AlphaFoldDB" id="A0A0E2B4C5"/>
<comment type="caution">
    <text evidence="1">The sequence shown here is derived from an EMBL/GenBank/DDBJ whole genome shotgun (WGS) entry which is preliminary data.</text>
</comment>
<protein>
    <submittedName>
        <fullName evidence="1">Uncharacterized protein</fullName>
    </submittedName>
</protein>
<evidence type="ECO:0000313" key="2">
    <source>
        <dbReference type="Proteomes" id="UP000006253"/>
    </source>
</evidence>
<dbReference type="RefSeq" id="WP_000834407.1">
    <property type="nucleotide sequence ID" value="NZ_AHMY02000034.1"/>
</dbReference>
<accession>A0A0E2B4C5</accession>
<reference evidence="1 2" key="1">
    <citation type="submission" date="2012-10" db="EMBL/GenBank/DDBJ databases">
        <authorList>
            <person name="Harkins D.M."/>
            <person name="Durkin A.S."/>
            <person name="Brinkac L.M."/>
            <person name="Selengut J.D."/>
            <person name="Sanka R."/>
            <person name="DePew J."/>
            <person name="Purushe J."/>
            <person name="Peacock S.J."/>
            <person name="Thaipadungpanit J."/>
            <person name="Wuthiekanun V.W."/>
            <person name="Day N.P."/>
            <person name="Vinetz J.M."/>
            <person name="Sutton G.G."/>
            <person name="Nelson W.C."/>
            <person name="Fouts D.E."/>
        </authorList>
    </citation>
    <scope>NUCLEOTIDE SEQUENCE [LARGE SCALE GENOMIC DNA]</scope>
    <source>
        <strain evidence="1 2">H1</strain>
    </source>
</reference>
<organism evidence="1 2">
    <name type="scientific">Leptospira kirschneri str. H1</name>
    <dbReference type="NCBI Taxonomy" id="1049966"/>
    <lineage>
        <taxon>Bacteria</taxon>
        <taxon>Pseudomonadati</taxon>
        <taxon>Spirochaetota</taxon>
        <taxon>Spirochaetia</taxon>
        <taxon>Leptospirales</taxon>
        <taxon>Leptospiraceae</taxon>
        <taxon>Leptospira</taxon>
    </lineage>
</organism>
<name>A0A0E2B4C5_9LEPT</name>
<sequence>MKSEVFQFVFLKRIEINSEYVLTLHKKQISIPFSTDLVFLFTEYTSVKEWIGIQKGTYRNDRSIFQS</sequence>
<dbReference type="Proteomes" id="UP000006253">
    <property type="component" value="Unassembled WGS sequence"/>
</dbReference>
<gene>
    <name evidence="1" type="ORF">LEP1GSC081_3727</name>
</gene>
<dbReference type="GeneID" id="61144339"/>
<evidence type="ECO:0000313" key="1">
    <source>
        <dbReference type="EMBL" id="EKO16015.1"/>
    </source>
</evidence>
<proteinExistence type="predicted"/>